<protein>
    <submittedName>
        <fullName evidence="2">Uncharacterized protein</fullName>
    </submittedName>
</protein>
<gene>
    <name evidence="2" type="ORF">FDG2_1446</name>
</gene>
<organism evidence="2 3">
    <name type="scientific">Candidatus Protofrankia californiensis</name>
    <dbReference type="NCBI Taxonomy" id="1839754"/>
    <lineage>
        <taxon>Bacteria</taxon>
        <taxon>Bacillati</taxon>
        <taxon>Actinomycetota</taxon>
        <taxon>Actinomycetes</taxon>
        <taxon>Frankiales</taxon>
        <taxon>Frankiaceae</taxon>
        <taxon>Protofrankia</taxon>
    </lineage>
</organism>
<evidence type="ECO:0000313" key="2">
    <source>
        <dbReference type="EMBL" id="SBW19588.1"/>
    </source>
</evidence>
<evidence type="ECO:0000313" key="3">
    <source>
        <dbReference type="Proteomes" id="UP000199013"/>
    </source>
</evidence>
<evidence type="ECO:0000256" key="1">
    <source>
        <dbReference type="SAM" id="MobiDB-lite"/>
    </source>
</evidence>
<keyword evidence="3" id="KW-1185">Reference proteome</keyword>
<sequence>MEMLILLYFAYAVYRAGLDAAVRGYALARGRDVYIGDGDRKRHYAGWTLGAALAVFGRSLWEGWRVAWPWARDQADAARTRRARRRAGDDLDDAPRVSDGTPPDPPGSGGEADWRCVRCGQRFEDLPDATPDYIPAIEIRGEGWVCLAHLSDHCVACGNPGQDSDPLVLHRGAWLHRSHLPADDPAAADPAAAEQAAADPDVEPAAGGEPAEVVDSATGEPVEAVWEDAPAASDIPVAGWAKVRDHTP</sequence>
<feature type="compositionally biased region" description="Basic and acidic residues" evidence="1">
    <location>
        <begin position="86"/>
        <end position="96"/>
    </location>
</feature>
<feature type="compositionally biased region" description="Low complexity" evidence="1">
    <location>
        <begin position="183"/>
        <end position="206"/>
    </location>
</feature>
<proteinExistence type="predicted"/>
<name>A0A1C3NVM7_9ACTN</name>
<feature type="region of interest" description="Disordered" evidence="1">
    <location>
        <begin position="81"/>
        <end position="113"/>
    </location>
</feature>
<dbReference type="AlphaFoldDB" id="A0A1C3NVM7"/>
<reference evidence="3" key="1">
    <citation type="submission" date="2016-02" db="EMBL/GenBank/DDBJ databases">
        <authorList>
            <person name="Wibberg D."/>
        </authorList>
    </citation>
    <scope>NUCLEOTIDE SEQUENCE [LARGE SCALE GENOMIC DNA]</scope>
</reference>
<feature type="region of interest" description="Disordered" evidence="1">
    <location>
        <begin position="180"/>
        <end position="248"/>
    </location>
</feature>
<accession>A0A1C3NVM7</accession>
<dbReference type="EMBL" id="FLUV01000596">
    <property type="protein sequence ID" value="SBW19588.1"/>
    <property type="molecule type" value="Genomic_DNA"/>
</dbReference>
<dbReference type="Proteomes" id="UP000199013">
    <property type="component" value="Unassembled WGS sequence"/>
</dbReference>